<accession>A0A5P1B176</accession>
<reference evidence="6 8" key="2">
    <citation type="submission" date="2024-03" db="EMBL/GenBank/DDBJ databases">
        <title>Cross-transmission of Acinetobacter junii carrying blaOXA-58 in a neonatal intensive care unit.</title>
        <authorList>
            <person name="Bour M."/>
            <person name="Potron A."/>
            <person name="Lecointe D."/>
        </authorList>
    </citation>
    <scope>NUCLEOTIDE SEQUENCE [LARGE SCALE GENOMIC DNA]</scope>
    <source>
        <strain evidence="6 8">21A3096 case 1</strain>
    </source>
</reference>
<dbReference type="Pfam" id="PF11380">
    <property type="entry name" value="Stealth_CR2"/>
    <property type="match status" value="1"/>
</dbReference>
<sequence length="331" mass="38258">MNQGLHPLDIVIAWVDGNDISLKNKRRQFMNQNEPSNALDDTRFASNDEIYFCIASILKYVPYAGTIYVVTDQQTPLWLDQFSQQGLCPAEKIKIVDHLELFRGYEFALPTFNSLSIESMLWNIEGISNHFIYLNDDFFFNQQSDLSDFLIDGQMVIYGHWQATLIKKMKYIFRKFLQQNFGKVAEAKYSTAQMLSADRVGMTKYYEIHHRPHILSRDLLSTYFKNNKELLDQQIQFKFRNIDQLLPVGLSNHLAIQSDQAILKDDIDIAYLKDGRNLEKFILALSNSEIKFGCIQSLDQLESLAEGRIRAALIQKFTGFLPSQIQPTTVV</sequence>
<comment type="caution">
    <text evidence="5">The sequence shown here is derived from an EMBL/GenBank/DDBJ whole genome shotgun (WGS) entry which is preliminary data.</text>
</comment>
<dbReference type="Proteomes" id="UP001498501">
    <property type="component" value="Unassembled WGS sequence"/>
</dbReference>
<dbReference type="EMBL" id="JBBMLE010000022">
    <property type="protein sequence ID" value="MEK0252343.1"/>
    <property type="molecule type" value="Genomic_DNA"/>
</dbReference>
<dbReference type="InterPro" id="IPR021520">
    <property type="entry name" value="Stealth_CR2"/>
</dbReference>
<evidence type="ECO:0000313" key="5">
    <source>
        <dbReference type="EMBL" id="MCU4397210.1"/>
    </source>
</evidence>
<dbReference type="AlphaFoldDB" id="A0A5P1B176"/>
<evidence type="ECO:0000256" key="3">
    <source>
        <dbReference type="ARBA" id="ARBA00023169"/>
    </source>
</evidence>
<evidence type="ECO:0000313" key="6">
    <source>
        <dbReference type="EMBL" id="MEK0252343.1"/>
    </source>
</evidence>
<keyword evidence="3" id="KW-0270">Exopolysaccharide synthesis</keyword>
<evidence type="ECO:0000256" key="2">
    <source>
        <dbReference type="ARBA" id="ARBA00022679"/>
    </source>
</evidence>
<name>A0A5P1B176_ACIJU</name>
<evidence type="ECO:0000313" key="7">
    <source>
        <dbReference type="Proteomes" id="UP001208534"/>
    </source>
</evidence>
<keyword evidence="2" id="KW-0808">Transferase</keyword>
<dbReference type="PANTHER" id="PTHR24045">
    <property type="match status" value="1"/>
</dbReference>
<dbReference type="GO" id="GO:0016772">
    <property type="term" value="F:transferase activity, transferring phosphorus-containing groups"/>
    <property type="evidence" value="ECO:0007669"/>
    <property type="project" value="InterPro"/>
</dbReference>
<evidence type="ECO:0000259" key="4">
    <source>
        <dbReference type="Pfam" id="PF11380"/>
    </source>
</evidence>
<dbReference type="EMBL" id="JAHPRE010000035">
    <property type="protein sequence ID" value="MCU4397210.1"/>
    <property type="molecule type" value="Genomic_DNA"/>
</dbReference>
<dbReference type="InterPro" id="IPR047141">
    <property type="entry name" value="Stealth"/>
</dbReference>
<evidence type="ECO:0000313" key="8">
    <source>
        <dbReference type="Proteomes" id="UP001498501"/>
    </source>
</evidence>
<keyword evidence="8" id="KW-1185">Reference proteome</keyword>
<comment type="similarity">
    <text evidence="1">Belongs to the stealth family.</text>
</comment>
<reference evidence="5" key="1">
    <citation type="submission" date="2021-06" db="EMBL/GenBank/DDBJ databases">
        <title>Propagation of a rapidly emergent carbapenem-resistant Acinetobacter baumannii lineage by various extra-hospital transmission networks.</title>
        <authorList>
            <person name="Calix J."/>
        </authorList>
    </citation>
    <scope>NUCLEOTIDE SEQUENCE</scope>
    <source>
        <strain evidence="5">WU_MDCI_Aw63</strain>
    </source>
</reference>
<dbReference type="RefSeq" id="WP_004908942.1">
    <property type="nucleotide sequence ID" value="NZ_BBOS01000009.1"/>
</dbReference>
<feature type="domain" description="Stealth protein CR2 conserved region 2" evidence="4">
    <location>
        <begin position="43"/>
        <end position="151"/>
    </location>
</feature>
<gene>
    <name evidence="5" type="ORF">KTH64_09645</name>
    <name evidence="6" type="ORF">WM018_07400</name>
</gene>
<evidence type="ECO:0000256" key="1">
    <source>
        <dbReference type="ARBA" id="ARBA00007583"/>
    </source>
</evidence>
<dbReference type="PANTHER" id="PTHR24045:SF0">
    <property type="entry name" value="N-ACETYLGLUCOSAMINE-1-PHOSPHOTRANSFERASE SUBUNITS ALPHA_BETA"/>
    <property type="match status" value="1"/>
</dbReference>
<proteinExistence type="inferred from homology"/>
<protein>
    <submittedName>
        <fullName evidence="5">Capsular polysaccharide biosynthesis protein</fullName>
    </submittedName>
    <submittedName>
        <fullName evidence="6">Stealth CR1 domain-containing protein</fullName>
    </submittedName>
</protein>
<dbReference type="GO" id="GO:0000271">
    <property type="term" value="P:polysaccharide biosynthetic process"/>
    <property type="evidence" value="ECO:0007669"/>
    <property type="project" value="UniProtKB-KW"/>
</dbReference>
<dbReference type="Proteomes" id="UP001208534">
    <property type="component" value="Unassembled WGS sequence"/>
</dbReference>
<organism evidence="5 7">
    <name type="scientific">Acinetobacter junii</name>
    <dbReference type="NCBI Taxonomy" id="40215"/>
    <lineage>
        <taxon>Bacteria</taxon>
        <taxon>Pseudomonadati</taxon>
        <taxon>Pseudomonadota</taxon>
        <taxon>Gammaproteobacteria</taxon>
        <taxon>Moraxellales</taxon>
        <taxon>Moraxellaceae</taxon>
        <taxon>Acinetobacter</taxon>
    </lineage>
</organism>